<comment type="similarity">
    <text evidence="1">Belongs to the methylamine corrinoid protein family.</text>
</comment>
<dbReference type="GO" id="GO:0046872">
    <property type="term" value="F:metal ion binding"/>
    <property type="evidence" value="ECO:0007669"/>
    <property type="project" value="InterPro"/>
</dbReference>
<protein>
    <submittedName>
        <fullName evidence="3">Cobalamin B12-binding protein</fullName>
    </submittedName>
</protein>
<evidence type="ECO:0000313" key="3">
    <source>
        <dbReference type="EMBL" id="ABD42336.1"/>
    </source>
</evidence>
<evidence type="ECO:0000256" key="1">
    <source>
        <dbReference type="ARBA" id="ARBA00010854"/>
    </source>
</evidence>
<reference evidence="4" key="1">
    <citation type="journal article" date="2016" name="Stand. Genomic Sci.">
        <title>Complete genome sequence of Methanospirillum hungatei type strain JF1.</title>
        <authorList>
            <person name="Gunsalus R.P."/>
            <person name="Cook L.E."/>
            <person name="Crable B."/>
            <person name="Rohlin L."/>
            <person name="McDonald E."/>
            <person name="Mouttaki H."/>
            <person name="Sieber J.R."/>
            <person name="Poweleit N."/>
            <person name="Zhou H."/>
            <person name="Lapidus A.L."/>
            <person name="Daligault H.E."/>
            <person name="Land M."/>
            <person name="Gilna P."/>
            <person name="Ivanova N."/>
            <person name="Kyrpides N."/>
            <person name="Culley D.E."/>
            <person name="McInerney M.J."/>
        </authorList>
    </citation>
    <scope>NUCLEOTIDE SEQUENCE [LARGE SCALE GENOMIC DNA]</scope>
    <source>
        <strain evidence="4">ATCC 27890 / DSM 864 / NBRC 100397 / JF-1</strain>
    </source>
</reference>
<proteinExistence type="inferred from homology"/>
<dbReference type="Gene3D" id="1.10.1240.10">
    <property type="entry name" value="Methionine synthase domain"/>
    <property type="match status" value="1"/>
</dbReference>
<name>Q2FST8_METHJ</name>
<dbReference type="AlphaFoldDB" id="Q2FST8"/>
<dbReference type="InParanoid" id="Q2FST8"/>
<organism evidence="3 4">
    <name type="scientific">Methanospirillum hungatei JF-1 (strain ATCC 27890 / DSM 864 / NBRC 100397 / JF-1)</name>
    <dbReference type="NCBI Taxonomy" id="323259"/>
    <lineage>
        <taxon>Archaea</taxon>
        <taxon>Methanobacteriati</taxon>
        <taxon>Methanobacteriota</taxon>
        <taxon>Stenosarchaea group</taxon>
        <taxon>Methanomicrobia</taxon>
        <taxon>Methanomicrobiales</taxon>
        <taxon>Methanospirillaceae</taxon>
        <taxon>Methanospirillum</taxon>
    </lineage>
</organism>
<dbReference type="CDD" id="cd02065">
    <property type="entry name" value="B12-binding_like"/>
    <property type="match status" value="1"/>
</dbReference>
<dbReference type="InterPro" id="IPR036594">
    <property type="entry name" value="Meth_synthase_dom"/>
</dbReference>
<dbReference type="HOGENOM" id="CLU_064060_1_0_2"/>
<dbReference type="Proteomes" id="UP000001941">
    <property type="component" value="Chromosome"/>
</dbReference>
<dbReference type="Gene3D" id="3.40.50.280">
    <property type="entry name" value="Cobalamin-binding domain"/>
    <property type="match status" value="1"/>
</dbReference>
<dbReference type="GeneID" id="3924151"/>
<dbReference type="Pfam" id="PF02607">
    <property type="entry name" value="B12-binding_2"/>
    <property type="match status" value="1"/>
</dbReference>
<keyword evidence="4" id="KW-1185">Reference proteome</keyword>
<evidence type="ECO:0000259" key="2">
    <source>
        <dbReference type="PROSITE" id="PS51332"/>
    </source>
</evidence>
<dbReference type="InterPro" id="IPR036724">
    <property type="entry name" value="Cobalamin-bd_sf"/>
</dbReference>
<dbReference type="EMBL" id="CP000254">
    <property type="protein sequence ID" value="ABD42336.1"/>
    <property type="molecule type" value="Genomic_DNA"/>
</dbReference>
<dbReference type="STRING" id="323259.Mhun_2639"/>
<dbReference type="Pfam" id="PF02310">
    <property type="entry name" value="B12-binding"/>
    <property type="match status" value="1"/>
</dbReference>
<dbReference type="InterPro" id="IPR003759">
    <property type="entry name" value="Cbl-bd_cap"/>
</dbReference>
<dbReference type="KEGG" id="mhu:Mhun_2639"/>
<dbReference type="OrthoDB" id="134276at2157"/>
<evidence type="ECO:0000313" key="4">
    <source>
        <dbReference type="Proteomes" id="UP000001941"/>
    </source>
</evidence>
<sequence length="222" mass="25035">MNTKIPSQIYQDYLTALLSGDRTSCTIIVRDLQSSGLDIRDLFINLFQRSLYDLGELWEHHRISVAVEHLASSITERLISMVETDTFSTPHGDNSVIIACIADEYHQIGARMVSDIFELHGWNTHFLGANTPVKDLIAMIHKRKPDLIVVSVSVYFNIPNLLSALTELRTSFPKIPILAGGQAFRWGGVQLLSRYENIRYISDIIELEQVIGAYDNKEPTSS</sequence>
<dbReference type="PROSITE" id="PS51332">
    <property type="entry name" value="B12_BINDING"/>
    <property type="match status" value="1"/>
</dbReference>
<accession>Q2FST8</accession>
<dbReference type="SUPFAM" id="SSF52242">
    <property type="entry name" value="Cobalamin (vitamin B12)-binding domain"/>
    <property type="match status" value="1"/>
</dbReference>
<dbReference type="eggNOG" id="arCOG03402">
    <property type="taxonomic scope" value="Archaea"/>
</dbReference>
<dbReference type="GO" id="GO:0031419">
    <property type="term" value="F:cobalamin binding"/>
    <property type="evidence" value="ECO:0007669"/>
    <property type="project" value="InterPro"/>
</dbReference>
<gene>
    <name evidence="3" type="ordered locus">Mhun_2639</name>
</gene>
<dbReference type="EnsemblBacteria" id="ABD42336">
    <property type="protein sequence ID" value="ABD42336"/>
    <property type="gene ID" value="Mhun_2639"/>
</dbReference>
<dbReference type="InterPro" id="IPR006158">
    <property type="entry name" value="Cobalamin-bd"/>
</dbReference>
<feature type="domain" description="B12-binding" evidence="2">
    <location>
        <begin position="93"/>
        <end position="222"/>
    </location>
</feature>
<dbReference type="RefSeq" id="WP_011449593.1">
    <property type="nucleotide sequence ID" value="NC_007796.1"/>
</dbReference>